<sequence>MAMMDPADVGGAGDHPIRALADALHIPGARRVTLVAEGASAPAWSSTPGGPDEPIEGAATVAVVMVQAARELLRLTAGGDVDDLLLTSGDYFHVLRLIERPGRGAEIVHLTLQRSAANLAMARHEFRRAAAVYRDGPYAIGSTVGPAGLPMPPATPPAPVPAPVDAEVAPQVIDAEPIDLAFEPGPSAEIVAGEPFEDVVERGQAIGVATVVPMADAELEPPPAPPAHVFPDFAPPPPADVPLLPPAEAPDFAYPPDLGVDPFGTDPFPPAPPGFEPLRPRPDPESSPYGQRRRPGAFLEAQAAEDAAVEATQEAAAYAAEDAAARAVLEAGYAAGYQEPDAAWPGYVPPGVDFPVSGPPPYPQPAEVPPEAPWPGETMPTSAPTGPPPGDTLEFADTVGPDDAVELLPRRTAREAPVPEPDPGPELLAETLEGEAPSLFSLLNQPFFNDSPTLDRIMSALRNL</sequence>
<dbReference type="EMBL" id="JAUSRA010000001">
    <property type="protein sequence ID" value="MDP9794813.1"/>
    <property type="molecule type" value="Genomic_DNA"/>
</dbReference>
<evidence type="ECO:0000256" key="1">
    <source>
        <dbReference type="SAM" id="MobiDB-lite"/>
    </source>
</evidence>
<feature type="compositionally biased region" description="Pro residues" evidence="1">
    <location>
        <begin position="358"/>
        <end position="373"/>
    </location>
</feature>
<proteinExistence type="predicted"/>
<evidence type="ECO:0000313" key="2">
    <source>
        <dbReference type="EMBL" id="MDP9794813.1"/>
    </source>
</evidence>
<evidence type="ECO:0000313" key="3">
    <source>
        <dbReference type="Proteomes" id="UP001240984"/>
    </source>
</evidence>
<reference evidence="2 3" key="1">
    <citation type="submission" date="2023-07" db="EMBL/GenBank/DDBJ databases">
        <title>Sequencing the genomes of 1000 actinobacteria strains.</title>
        <authorList>
            <person name="Klenk H.-P."/>
        </authorList>
    </citation>
    <scope>NUCLEOTIDE SEQUENCE [LARGE SCALE GENOMIC DNA]</scope>
    <source>
        <strain evidence="2 3">DSM 44710</strain>
    </source>
</reference>
<feature type="region of interest" description="Disordered" evidence="1">
    <location>
        <begin position="222"/>
        <end position="293"/>
    </location>
</feature>
<dbReference type="RefSeq" id="WP_306830107.1">
    <property type="nucleotide sequence ID" value="NZ_JAUSRA010000001.1"/>
</dbReference>
<keyword evidence="3" id="KW-1185">Reference proteome</keyword>
<feature type="region of interest" description="Disordered" evidence="1">
    <location>
        <begin position="358"/>
        <end position="392"/>
    </location>
</feature>
<accession>A0ABT9MTP8</accession>
<dbReference type="Proteomes" id="UP001240984">
    <property type="component" value="Unassembled WGS sequence"/>
</dbReference>
<evidence type="ECO:0008006" key="4">
    <source>
        <dbReference type="Google" id="ProtNLM"/>
    </source>
</evidence>
<gene>
    <name evidence="2" type="ORF">J2S43_003325</name>
</gene>
<protein>
    <recommendedName>
        <fullName evidence="4">Roadblock/LAMTOR2 domain-containing protein</fullName>
    </recommendedName>
</protein>
<organism evidence="2 3">
    <name type="scientific">Catenuloplanes nepalensis</name>
    <dbReference type="NCBI Taxonomy" id="587533"/>
    <lineage>
        <taxon>Bacteria</taxon>
        <taxon>Bacillati</taxon>
        <taxon>Actinomycetota</taxon>
        <taxon>Actinomycetes</taxon>
        <taxon>Micromonosporales</taxon>
        <taxon>Micromonosporaceae</taxon>
        <taxon>Catenuloplanes</taxon>
    </lineage>
</organism>
<feature type="compositionally biased region" description="Pro residues" evidence="1">
    <location>
        <begin position="222"/>
        <end position="248"/>
    </location>
</feature>
<name>A0ABT9MTP8_9ACTN</name>
<comment type="caution">
    <text evidence="2">The sequence shown here is derived from an EMBL/GenBank/DDBJ whole genome shotgun (WGS) entry which is preliminary data.</text>
</comment>